<sequence>MIKISAQTIVSMHYNKFRPLKHQQSPMVEIATRLLDCLADLAEILRQALEEESLEKEMVCTIDKVQAYRQLYSAFVATIDDCFSQLSVTSVLSLCIRFSGIGGLAKHGLRGSS</sequence>
<dbReference type="EMBL" id="KN823396">
    <property type="protein sequence ID" value="KIO17333.1"/>
    <property type="molecule type" value="Genomic_DNA"/>
</dbReference>
<reference evidence="1 2" key="1">
    <citation type="submission" date="2014-04" db="EMBL/GenBank/DDBJ databases">
        <authorList>
            <consortium name="DOE Joint Genome Institute"/>
            <person name="Kuo A."/>
            <person name="Girlanda M."/>
            <person name="Perotto S."/>
            <person name="Kohler A."/>
            <person name="Nagy L.G."/>
            <person name="Floudas D."/>
            <person name="Copeland A."/>
            <person name="Barry K.W."/>
            <person name="Cichocki N."/>
            <person name="Veneault-Fourrey C."/>
            <person name="LaButti K."/>
            <person name="Lindquist E.A."/>
            <person name="Lipzen A."/>
            <person name="Lundell T."/>
            <person name="Morin E."/>
            <person name="Murat C."/>
            <person name="Sun H."/>
            <person name="Tunlid A."/>
            <person name="Henrissat B."/>
            <person name="Grigoriev I.V."/>
            <person name="Hibbett D.S."/>
            <person name="Martin F."/>
            <person name="Nordberg H.P."/>
            <person name="Cantor M.N."/>
            <person name="Hua S.X."/>
        </authorList>
    </citation>
    <scope>NUCLEOTIDE SEQUENCE [LARGE SCALE GENOMIC DNA]</scope>
    <source>
        <strain evidence="1 2">MUT 4182</strain>
    </source>
</reference>
<evidence type="ECO:0000313" key="2">
    <source>
        <dbReference type="Proteomes" id="UP000054248"/>
    </source>
</evidence>
<name>A0A0C3K7J2_9AGAM</name>
<reference evidence="2" key="2">
    <citation type="submission" date="2015-01" db="EMBL/GenBank/DDBJ databases">
        <title>Evolutionary Origins and Diversification of the Mycorrhizal Mutualists.</title>
        <authorList>
            <consortium name="DOE Joint Genome Institute"/>
            <consortium name="Mycorrhizal Genomics Consortium"/>
            <person name="Kohler A."/>
            <person name="Kuo A."/>
            <person name="Nagy L.G."/>
            <person name="Floudas D."/>
            <person name="Copeland A."/>
            <person name="Barry K.W."/>
            <person name="Cichocki N."/>
            <person name="Veneault-Fourrey C."/>
            <person name="LaButti K."/>
            <person name="Lindquist E.A."/>
            <person name="Lipzen A."/>
            <person name="Lundell T."/>
            <person name="Morin E."/>
            <person name="Murat C."/>
            <person name="Riley R."/>
            <person name="Ohm R."/>
            <person name="Sun H."/>
            <person name="Tunlid A."/>
            <person name="Henrissat B."/>
            <person name="Grigoriev I.V."/>
            <person name="Hibbett D.S."/>
            <person name="Martin F."/>
        </authorList>
    </citation>
    <scope>NUCLEOTIDE SEQUENCE [LARGE SCALE GENOMIC DNA]</scope>
    <source>
        <strain evidence="2">MUT 4182</strain>
    </source>
</reference>
<accession>A0A0C3K7J2</accession>
<gene>
    <name evidence="1" type="ORF">M407DRAFT_173362</name>
</gene>
<dbReference type="AlphaFoldDB" id="A0A0C3K7J2"/>
<evidence type="ECO:0000313" key="1">
    <source>
        <dbReference type="EMBL" id="KIO17333.1"/>
    </source>
</evidence>
<keyword evidence="2" id="KW-1185">Reference proteome</keyword>
<proteinExistence type="predicted"/>
<dbReference type="HOGENOM" id="CLU_2135365_0_0_1"/>
<organism evidence="1 2">
    <name type="scientific">Tulasnella calospora MUT 4182</name>
    <dbReference type="NCBI Taxonomy" id="1051891"/>
    <lineage>
        <taxon>Eukaryota</taxon>
        <taxon>Fungi</taxon>
        <taxon>Dikarya</taxon>
        <taxon>Basidiomycota</taxon>
        <taxon>Agaricomycotina</taxon>
        <taxon>Agaricomycetes</taxon>
        <taxon>Cantharellales</taxon>
        <taxon>Tulasnellaceae</taxon>
        <taxon>Tulasnella</taxon>
    </lineage>
</organism>
<dbReference type="Proteomes" id="UP000054248">
    <property type="component" value="Unassembled WGS sequence"/>
</dbReference>
<protein>
    <submittedName>
        <fullName evidence="1">Uncharacterized protein</fullName>
    </submittedName>
</protein>